<evidence type="ECO:0000313" key="12">
    <source>
        <dbReference type="EMBL" id="MBM2419345.1"/>
    </source>
</evidence>
<accession>A0A9Q2NVM3</accession>
<evidence type="ECO:0000256" key="7">
    <source>
        <dbReference type="ARBA" id="ARBA00023136"/>
    </source>
</evidence>
<dbReference type="GO" id="GO:0015740">
    <property type="term" value="P:C4-dicarboxylate transport"/>
    <property type="evidence" value="ECO:0007669"/>
    <property type="project" value="TreeGrafter"/>
</dbReference>
<evidence type="ECO:0000313" key="13">
    <source>
        <dbReference type="Proteomes" id="UP000755667"/>
    </source>
</evidence>
<feature type="domain" description="Tripartite ATP-independent periplasmic transporters DctQ component" evidence="10">
    <location>
        <begin position="26"/>
        <end position="154"/>
    </location>
</feature>
<evidence type="ECO:0000256" key="9">
    <source>
        <dbReference type="RuleBase" id="RU369079"/>
    </source>
</evidence>
<keyword evidence="2 9" id="KW-0813">Transport</keyword>
<evidence type="ECO:0000256" key="6">
    <source>
        <dbReference type="ARBA" id="ARBA00022989"/>
    </source>
</evidence>
<evidence type="ECO:0000256" key="5">
    <source>
        <dbReference type="ARBA" id="ARBA00022692"/>
    </source>
</evidence>
<keyword evidence="4 9" id="KW-0997">Cell inner membrane</keyword>
<evidence type="ECO:0000256" key="1">
    <source>
        <dbReference type="ARBA" id="ARBA00004429"/>
    </source>
</evidence>
<evidence type="ECO:0000256" key="3">
    <source>
        <dbReference type="ARBA" id="ARBA00022475"/>
    </source>
</evidence>
<keyword evidence="5 9" id="KW-0812">Transmembrane</keyword>
<dbReference type="GO" id="GO:0005886">
    <property type="term" value="C:plasma membrane"/>
    <property type="evidence" value="ECO:0007669"/>
    <property type="project" value="UniProtKB-SubCell"/>
</dbReference>
<dbReference type="AlphaFoldDB" id="A0A9Q2NVM3"/>
<evidence type="ECO:0000259" key="10">
    <source>
        <dbReference type="Pfam" id="PF04290"/>
    </source>
</evidence>
<comment type="similarity">
    <text evidence="8 9">Belongs to the TRAP transporter small permease family.</text>
</comment>
<dbReference type="Proteomes" id="UP000755667">
    <property type="component" value="Unassembled WGS sequence"/>
</dbReference>
<evidence type="ECO:0000313" key="11">
    <source>
        <dbReference type="EMBL" id="MBM2414674.1"/>
    </source>
</evidence>
<name>A0A9Q2NVM3_9RHOB</name>
<keyword evidence="3" id="KW-1003">Cell membrane</keyword>
<evidence type="ECO:0000256" key="8">
    <source>
        <dbReference type="ARBA" id="ARBA00038436"/>
    </source>
</evidence>
<comment type="subcellular location">
    <subcellularLocation>
        <location evidence="1 9">Cell inner membrane</location>
        <topology evidence="1 9">Multi-pass membrane protein</topology>
    </subcellularLocation>
</comment>
<dbReference type="GO" id="GO:0022857">
    <property type="term" value="F:transmembrane transporter activity"/>
    <property type="evidence" value="ECO:0007669"/>
    <property type="project" value="UniProtKB-UniRule"/>
</dbReference>
<sequence length="176" mass="19679">MKALVAFGWFRKIGAAVCGIILTVFTGLVLYSVMMRYIFSAPPMWGEELPKLLFVWMIFIGAAFAHFSGANLRMTMLIDKVANGPRRIIELVMHVMIVAMLLLILWYSVPILQLTARSTSLATGLNDSLTYWALPIGTCLLLINEAWRIARLLKGHVDDAVPLGEEPSDKDRRGIE</sequence>
<keyword evidence="6 9" id="KW-1133">Transmembrane helix</keyword>
<gene>
    <name evidence="11" type="ORF">JQX41_20320</name>
    <name evidence="12" type="ORF">JQX48_20340</name>
</gene>
<keyword evidence="14" id="KW-1185">Reference proteome</keyword>
<dbReference type="InterPro" id="IPR055348">
    <property type="entry name" value="DctQ"/>
</dbReference>
<feature type="transmembrane region" description="Helical" evidence="9">
    <location>
        <begin position="12"/>
        <end position="33"/>
    </location>
</feature>
<feature type="transmembrane region" description="Helical" evidence="9">
    <location>
        <begin position="129"/>
        <end position="147"/>
    </location>
</feature>
<comment type="function">
    <text evidence="9">Part of the tripartite ATP-independent periplasmic (TRAP) transport system.</text>
</comment>
<comment type="subunit">
    <text evidence="9">The complex comprises the extracytoplasmic solute receptor protein and the two transmembrane proteins.</text>
</comment>
<evidence type="ECO:0000256" key="2">
    <source>
        <dbReference type="ARBA" id="ARBA00022448"/>
    </source>
</evidence>
<evidence type="ECO:0000256" key="4">
    <source>
        <dbReference type="ARBA" id="ARBA00022519"/>
    </source>
</evidence>
<dbReference type="Proteomes" id="UP000809440">
    <property type="component" value="Unassembled WGS sequence"/>
</dbReference>
<reference evidence="11 14" key="1">
    <citation type="submission" date="2021-01" db="EMBL/GenBank/DDBJ databases">
        <title>Diatom-associated Roseobacters Show Island Model of Population Structure.</title>
        <authorList>
            <person name="Qu L."/>
            <person name="Feng X."/>
            <person name="Chen Y."/>
            <person name="Li L."/>
            <person name="Wang X."/>
            <person name="Hu Z."/>
            <person name="Wang H."/>
            <person name="Luo H."/>
        </authorList>
    </citation>
    <scope>NUCLEOTIDE SEQUENCE</scope>
    <source>
        <strain evidence="12 14">CC28-63</strain>
        <strain evidence="11">CC28-69</strain>
    </source>
</reference>
<dbReference type="InterPro" id="IPR007387">
    <property type="entry name" value="TRAP_DctQ"/>
</dbReference>
<feature type="transmembrane region" description="Helical" evidence="9">
    <location>
        <begin position="53"/>
        <end position="70"/>
    </location>
</feature>
<dbReference type="PANTHER" id="PTHR35011">
    <property type="entry name" value="2,3-DIKETO-L-GULONATE TRAP TRANSPORTER SMALL PERMEASE PROTEIN YIAM"/>
    <property type="match status" value="1"/>
</dbReference>
<dbReference type="EMBL" id="JAFBXF010000017">
    <property type="protein sequence ID" value="MBM2419345.1"/>
    <property type="molecule type" value="Genomic_DNA"/>
</dbReference>
<proteinExistence type="inferred from homology"/>
<evidence type="ECO:0000313" key="14">
    <source>
        <dbReference type="Proteomes" id="UP000809440"/>
    </source>
</evidence>
<keyword evidence="7 9" id="KW-0472">Membrane</keyword>
<organism evidence="11 13">
    <name type="scientific">Marivita cryptomonadis</name>
    <dbReference type="NCBI Taxonomy" id="505252"/>
    <lineage>
        <taxon>Bacteria</taxon>
        <taxon>Pseudomonadati</taxon>
        <taxon>Pseudomonadota</taxon>
        <taxon>Alphaproteobacteria</taxon>
        <taxon>Rhodobacterales</taxon>
        <taxon>Roseobacteraceae</taxon>
        <taxon>Marivita</taxon>
    </lineage>
</organism>
<protein>
    <recommendedName>
        <fullName evidence="9">TRAP transporter small permease protein</fullName>
    </recommendedName>
</protein>
<dbReference type="PANTHER" id="PTHR35011:SF5">
    <property type="entry name" value="SIALIC ACID TRAP TRANSPORTER SMALL PERMEASE PROTEIN SIAQ"/>
    <property type="match status" value="1"/>
</dbReference>
<comment type="caution">
    <text evidence="11">The sequence shown here is derived from an EMBL/GenBank/DDBJ whole genome shotgun (WGS) entry which is preliminary data.</text>
</comment>
<dbReference type="RefSeq" id="WP_171046017.1">
    <property type="nucleotide sequence ID" value="NZ_JAFBWU010000017.1"/>
</dbReference>
<dbReference type="Pfam" id="PF04290">
    <property type="entry name" value="DctQ"/>
    <property type="match status" value="1"/>
</dbReference>
<feature type="transmembrane region" description="Helical" evidence="9">
    <location>
        <begin position="91"/>
        <end position="109"/>
    </location>
</feature>
<dbReference type="EMBL" id="JAFBXE010000017">
    <property type="protein sequence ID" value="MBM2414674.1"/>
    <property type="molecule type" value="Genomic_DNA"/>
</dbReference>